<proteinExistence type="predicted"/>
<organism evidence="1 2">
    <name type="scientific">Phytophthora cactorum</name>
    <dbReference type="NCBI Taxonomy" id="29920"/>
    <lineage>
        <taxon>Eukaryota</taxon>
        <taxon>Sar</taxon>
        <taxon>Stramenopiles</taxon>
        <taxon>Oomycota</taxon>
        <taxon>Peronosporomycetes</taxon>
        <taxon>Peronosporales</taxon>
        <taxon>Peronosporaceae</taxon>
        <taxon>Phytophthora</taxon>
    </lineage>
</organism>
<accession>A0A8T1L0X6</accession>
<sequence length="70" mass="7747">MALNPRFTSLSWERTPFTFRDLFAPDDVSNIPAFNYLSLQKSLNATSDVACLGARRLDDSSVVVTVASLH</sequence>
<gene>
    <name evidence="1" type="ORF">PC117_g15445</name>
</gene>
<evidence type="ECO:0000313" key="2">
    <source>
        <dbReference type="Proteomes" id="UP000736787"/>
    </source>
</evidence>
<evidence type="ECO:0000313" key="1">
    <source>
        <dbReference type="EMBL" id="KAG2924147.1"/>
    </source>
</evidence>
<dbReference type="Proteomes" id="UP000736787">
    <property type="component" value="Unassembled WGS sequence"/>
</dbReference>
<reference evidence="1" key="1">
    <citation type="submission" date="2018-10" db="EMBL/GenBank/DDBJ databases">
        <title>Effector identification in a new, highly contiguous assembly of the strawberry crown rot pathogen Phytophthora cactorum.</title>
        <authorList>
            <person name="Armitage A.D."/>
            <person name="Nellist C.F."/>
            <person name="Bates H."/>
            <person name="Vickerstaff R.J."/>
            <person name="Harrison R.J."/>
        </authorList>
    </citation>
    <scope>NUCLEOTIDE SEQUENCE</scope>
    <source>
        <strain evidence="1">4040</strain>
    </source>
</reference>
<name>A0A8T1L0X6_9STRA</name>
<dbReference type="AlphaFoldDB" id="A0A8T1L0X6"/>
<protein>
    <submittedName>
        <fullName evidence="1">Uncharacterized protein</fullName>
    </submittedName>
</protein>
<comment type="caution">
    <text evidence="1">The sequence shown here is derived from an EMBL/GenBank/DDBJ whole genome shotgun (WGS) entry which is preliminary data.</text>
</comment>
<dbReference type="EMBL" id="RCMK01000515">
    <property type="protein sequence ID" value="KAG2924147.1"/>
    <property type="molecule type" value="Genomic_DNA"/>
</dbReference>